<dbReference type="EMBL" id="JAPMOS010000016">
    <property type="protein sequence ID" value="KAJ4459923.1"/>
    <property type="molecule type" value="Genomic_DNA"/>
</dbReference>
<sequence length="86" mass="9681">MLTRITTEMPHTVSIEMETFHLYDLADVSVGHSVHAFGCAMIIAERSNKNFVTPAEKERLVTASWNALGRRLSALVMLTYPSRIVF</sequence>
<evidence type="ECO:0000313" key="2">
    <source>
        <dbReference type="Proteomes" id="UP001141327"/>
    </source>
</evidence>
<gene>
    <name evidence="1" type="ORF">PAPYR_3988</name>
</gene>
<protein>
    <submittedName>
        <fullName evidence="1">Uncharacterized protein</fullName>
    </submittedName>
</protein>
<accession>A0ABQ8UM85</accession>
<proteinExistence type="predicted"/>
<name>A0ABQ8UM85_9EUKA</name>
<keyword evidence="2" id="KW-1185">Reference proteome</keyword>
<organism evidence="1 2">
    <name type="scientific">Paratrimastix pyriformis</name>
    <dbReference type="NCBI Taxonomy" id="342808"/>
    <lineage>
        <taxon>Eukaryota</taxon>
        <taxon>Metamonada</taxon>
        <taxon>Preaxostyla</taxon>
        <taxon>Paratrimastigidae</taxon>
        <taxon>Paratrimastix</taxon>
    </lineage>
</organism>
<dbReference type="Proteomes" id="UP001141327">
    <property type="component" value="Unassembled WGS sequence"/>
</dbReference>
<comment type="caution">
    <text evidence="1">The sequence shown here is derived from an EMBL/GenBank/DDBJ whole genome shotgun (WGS) entry which is preliminary data.</text>
</comment>
<evidence type="ECO:0000313" key="1">
    <source>
        <dbReference type="EMBL" id="KAJ4459923.1"/>
    </source>
</evidence>
<reference evidence="1" key="1">
    <citation type="journal article" date="2022" name="bioRxiv">
        <title>Genomics of Preaxostyla Flagellates Illuminates Evolutionary Transitions and the Path Towards Mitochondrial Loss.</title>
        <authorList>
            <person name="Novak L.V.F."/>
            <person name="Treitli S.C."/>
            <person name="Pyrih J."/>
            <person name="Halakuc P."/>
            <person name="Pipaliya S.V."/>
            <person name="Vacek V."/>
            <person name="Brzon O."/>
            <person name="Soukal P."/>
            <person name="Eme L."/>
            <person name="Dacks J.B."/>
            <person name="Karnkowska A."/>
            <person name="Elias M."/>
            <person name="Hampl V."/>
        </authorList>
    </citation>
    <scope>NUCLEOTIDE SEQUENCE</scope>
    <source>
        <strain evidence="1">RCP-MX</strain>
    </source>
</reference>